<accession>A0A0W1KKP7</accession>
<keyword evidence="1 4" id="KW-0378">Hydrolase</keyword>
<reference evidence="4" key="2">
    <citation type="submission" date="2023-05" db="EMBL/GenBank/DDBJ databases">
        <title>Genomic Catalog of Human Bladder Bacteria.</title>
        <authorList>
            <person name="Du J."/>
        </authorList>
    </citation>
    <scope>NUCLEOTIDE SEQUENCE</scope>
    <source>
        <strain evidence="4">UMB1304A</strain>
    </source>
</reference>
<evidence type="ECO:0000313" key="5">
    <source>
        <dbReference type="Proteomes" id="UP000054404"/>
    </source>
</evidence>
<dbReference type="InterPro" id="IPR036420">
    <property type="entry name" value="BRCT_dom_sf"/>
</dbReference>
<evidence type="ECO:0000259" key="2">
    <source>
        <dbReference type="SMART" id="SM00479"/>
    </source>
</evidence>
<dbReference type="Proteomes" id="UP001225576">
    <property type="component" value="Unassembled WGS sequence"/>
</dbReference>
<dbReference type="FunFam" id="3.30.420.10:FF:000045">
    <property type="entry name" value="3'-5' exonuclease DinG"/>
    <property type="match status" value="1"/>
</dbReference>
<organism evidence="3 5">
    <name type="scientific">Trueperella bernardiae</name>
    <dbReference type="NCBI Taxonomy" id="59561"/>
    <lineage>
        <taxon>Bacteria</taxon>
        <taxon>Bacillati</taxon>
        <taxon>Actinomycetota</taxon>
        <taxon>Actinomycetes</taxon>
        <taxon>Actinomycetales</taxon>
        <taxon>Actinomycetaceae</taxon>
        <taxon>Trueperella</taxon>
    </lineage>
</organism>
<keyword evidence="1 4" id="KW-0269">Exonuclease</keyword>
<dbReference type="OrthoDB" id="190275at2"/>
<dbReference type="SUPFAM" id="SSF53098">
    <property type="entry name" value="Ribonuclease H-like"/>
    <property type="match status" value="1"/>
</dbReference>
<dbReference type="InterPro" id="IPR013520">
    <property type="entry name" value="Ribonucl_H"/>
</dbReference>
<dbReference type="PANTHER" id="PTHR30231:SF41">
    <property type="entry name" value="DNA POLYMERASE III SUBUNIT EPSILON"/>
    <property type="match status" value="1"/>
</dbReference>
<dbReference type="InterPro" id="IPR029024">
    <property type="entry name" value="TerB-like"/>
</dbReference>
<reference evidence="3 5" key="1">
    <citation type="submission" date="2015-11" db="EMBL/GenBank/DDBJ databases">
        <title>Draft Genome Sequence of the Type Strain Trueperella bernardiae LCDC 89-0504T, Isolated from Blood Culture.</title>
        <authorList>
            <person name="Bernier A.-M."/>
            <person name="Bernard K."/>
        </authorList>
    </citation>
    <scope>NUCLEOTIDE SEQUENCE [LARGE SCALE GENOMIC DNA]</scope>
    <source>
        <strain evidence="3 5">LCDC 89-0504</strain>
    </source>
</reference>
<evidence type="ECO:0000313" key="3">
    <source>
        <dbReference type="EMBL" id="KTF04224.1"/>
    </source>
</evidence>
<feature type="domain" description="Exonuclease" evidence="2">
    <location>
        <begin position="46"/>
        <end position="212"/>
    </location>
</feature>
<dbReference type="Gene3D" id="3.30.420.10">
    <property type="entry name" value="Ribonuclease H-like superfamily/Ribonuclease H"/>
    <property type="match status" value="1"/>
</dbReference>
<dbReference type="CDD" id="cd06127">
    <property type="entry name" value="DEDDh"/>
    <property type="match status" value="1"/>
</dbReference>
<dbReference type="Gene3D" id="1.10.3680.10">
    <property type="entry name" value="TerB-like"/>
    <property type="match status" value="1"/>
</dbReference>
<keyword evidence="5" id="KW-1185">Reference proteome</keyword>
<evidence type="ECO:0000313" key="4">
    <source>
        <dbReference type="EMBL" id="MDK8602797.1"/>
    </source>
</evidence>
<proteinExistence type="predicted"/>
<dbReference type="EMBL" id="JASPDQ010000041">
    <property type="protein sequence ID" value="MDK8602797.1"/>
    <property type="molecule type" value="Genomic_DNA"/>
</dbReference>
<keyword evidence="3" id="KW-0548">Nucleotidyltransferase</keyword>
<dbReference type="EMBL" id="LNIZ01000003">
    <property type="protein sequence ID" value="KTF04224.1"/>
    <property type="molecule type" value="Genomic_DNA"/>
</dbReference>
<dbReference type="SMART" id="SM00479">
    <property type="entry name" value="EXOIII"/>
    <property type="match status" value="1"/>
</dbReference>
<dbReference type="RefSeq" id="WP_062613261.1">
    <property type="nucleotide sequence ID" value="NZ_JASPDQ010000041.1"/>
</dbReference>
<dbReference type="GO" id="GO:0003887">
    <property type="term" value="F:DNA-directed DNA polymerase activity"/>
    <property type="evidence" value="ECO:0007669"/>
    <property type="project" value="UniProtKB-EC"/>
</dbReference>
<name>A0A0W1KKP7_9ACTO</name>
<dbReference type="InterPro" id="IPR012337">
    <property type="entry name" value="RNaseH-like_sf"/>
</dbReference>
<keyword evidence="1 4" id="KW-0540">Nuclease</keyword>
<dbReference type="EC" id="2.7.7.7" evidence="3"/>
<dbReference type="GO" id="GO:0005829">
    <property type="term" value="C:cytosol"/>
    <property type="evidence" value="ECO:0007669"/>
    <property type="project" value="TreeGrafter"/>
</dbReference>
<dbReference type="STRING" id="59561.AQZ59_00745"/>
<dbReference type="GO" id="GO:0008408">
    <property type="term" value="F:3'-5' exonuclease activity"/>
    <property type="evidence" value="ECO:0007669"/>
    <property type="project" value="TreeGrafter"/>
</dbReference>
<evidence type="ECO:0000256" key="1">
    <source>
        <dbReference type="ARBA" id="ARBA00022839"/>
    </source>
</evidence>
<dbReference type="Proteomes" id="UP000054404">
    <property type="component" value="Unassembled WGS sequence"/>
</dbReference>
<dbReference type="SUPFAM" id="SSF158682">
    <property type="entry name" value="TerB-like"/>
    <property type="match status" value="1"/>
</dbReference>
<dbReference type="GO" id="GO:0045004">
    <property type="term" value="P:DNA replication proofreading"/>
    <property type="evidence" value="ECO:0007669"/>
    <property type="project" value="TreeGrafter"/>
</dbReference>
<dbReference type="InterPro" id="IPR036397">
    <property type="entry name" value="RNaseH_sf"/>
</dbReference>
<dbReference type="PANTHER" id="PTHR30231">
    <property type="entry name" value="DNA POLYMERASE III SUBUNIT EPSILON"/>
    <property type="match status" value="1"/>
</dbReference>
<sequence length="472" mass="50693">MKKLLPSGVQFRLNLRINTNFVDGRATPHYDGPMSLSNPDLYTPGGYVVLDFETTGFSFDHGDRVLEVGVVKLDPDGRIVGTFETLINPMRHVGATEIHGISASDVVAAPVFGDIAEHFAAILDGSVFVAHNASFDARFAHGELTASGNFRGKSIPYLCTMTLAKQYKVGRTAKLSDVTLALGIHNSQAHSALADAIATAQVLEYFLRETSASKDPLWRKAVAAASACADYCHSELTEDPLHVTRADAARAREALRSGAWVNKAVGARDIPAESLAAQYFRLLDDVFLDRDLSAAEERQLLEFAAQYQLSSVALADFHQRYLRSLVTAAWADGVVTREERETIEVVGRYLGIPPEVREVGLPTTTAPGSPTVVTAPAPEGEVRSGLLDSCIVLAPGDRVTVTGPVLRTHSEWEALFGAHNIAVAGLAKKTKVLIAGDINSMSGKAKKARDYGIPVISEAAADELIRFTEGGL</sequence>
<dbReference type="PATRIC" id="fig|59561.3.peg.737"/>
<dbReference type="Pfam" id="PF00929">
    <property type="entry name" value="RNase_T"/>
    <property type="match status" value="1"/>
</dbReference>
<keyword evidence="3" id="KW-0808">Transferase</keyword>
<gene>
    <name evidence="3" type="primary">polC_3</name>
    <name evidence="3" type="ORF">AQZ59_00745</name>
    <name evidence="4" type="ORF">QP858_10080</name>
</gene>
<dbReference type="Gene3D" id="3.40.50.10190">
    <property type="entry name" value="BRCT domain"/>
    <property type="match status" value="1"/>
</dbReference>
<dbReference type="GO" id="GO:0003676">
    <property type="term" value="F:nucleic acid binding"/>
    <property type="evidence" value="ECO:0007669"/>
    <property type="project" value="InterPro"/>
</dbReference>
<dbReference type="AlphaFoldDB" id="A0A0W1KKP7"/>
<protein>
    <submittedName>
        <fullName evidence="3">DNA polymerase III PolC-type</fullName>
        <ecNumber evidence="3">2.7.7.7</ecNumber>
    </submittedName>
    <submittedName>
        <fullName evidence="4">Exonuclease domain-containing protein</fullName>
    </submittedName>
</protein>
<comment type="caution">
    <text evidence="3">The sequence shown here is derived from an EMBL/GenBank/DDBJ whole genome shotgun (WGS) entry which is preliminary data.</text>
</comment>